<evidence type="ECO:0000313" key="3">
    <source>
        <dbReference type="Proteomes" id="UP000076722"/>
    </source>
</evidence>
<dbReference type="AlphaFoldDB" id="A0A164RS54"/>
<feature type="domain" description="Helitron helicase-like" evidence="1">
    <location>
        <begin position="2"/>
        <end position="45"/>
    </location>
</feature>
<name>A0A164RS54_9AGAM</name>
<gene>
    <name evidence="2" type="ORF">SISNIDRAFT_393750</name>
</gene>
<dbReference type="EMBL" id="KV419419">
    <property type="protein sequence ID" value="KZS90829.1"/>
    <property type="molecule type" value="Genomic_DNA"/>
</dbReference>
<organism evidence="2 3">
    <name type="scientific">Sistotremastrum niveocremeum HHB9708</name>
    <dbReference type="NCBI Taxonomy" id="1314777"/>
    <lineage>
        <taxon>Eukaryota</taxon>
        <taxon>Fungi</taxon>
        <taxon>Dikarya</taxon>
        <taxon>Basidiomycota</taxon>
        <taxon>Agaricomycotina</taxon>
        <taxon>Agaricomycetes</taxon>
        <taxon>Sistotremastrales</taxon>
        <taxon>Sistotremastraceae</taxon>
        <taxon>Sertulicium</taxon>
        <taxon>Sertulicium niveocremeum</taxon>
    </lineage>
</organism>
<dbReference type="OrthoDB" id="10007484at2759"/>
<sequence length="316" mass="35322">MKTFIRHILGHSSQNVNRGVLGKVSAYYGCVEAQGRGSLHCHMMVWIEGALDPNAIRSRIVDLQDESFCRNLIKFLDDAISNAVPPAEGSNTSTYFDPPNSNNVQSVHPCQTQGIFPLRRDNERQRDLHDLVQACQTHRHGPTCYKYWKGPPEPKACRFDLDPDNVRATTTVDEEGNILLRCVDGMINNFNETIIECVRCNMDIKFIASGRDAKAIMYYITDYVTKTPLTAHASYVALEAAVKRLKEGVTSSSSGEHESSVPSAATILQRCAFSMLGQQEISAQQVASELLGLEDHFTSHQFRNLFWLQAKNLIDA</sequence>
<dbReference type="InterPro" id="IPR025476">
    <property type="entry name" value="Helitron_helicase-like"/>
</dbReference>
<dbReference type="Proteomes" id="UP000076722">
    <property type="component" value="Unassembled WGS sequence"/>
</dbReference>
<keyword evidence="3" id="KW-1185">Reference proteome</keyword>
<evidence type="ECO:0000313" key="2">
    <source>
        <dbReference type="EMBL" id="KZS90829.1"/>
    </source>
</evidence>
<dbReference type="STRING" id="1314777.A0A164RS54"/>
<protein>
    <recommendedName>
        <fullName evidence="1">Helitron helicase-like domain-containing protein</fullName>
    </recommendedName>
</protein>
<accession>A0A164RS54</accession>
<proteinExistence type="predicted"/>
<dbReference type="Pfam" id="PF14214">
    <property type="entry name" value="Helitron_like_N"/>
    <property type="match status" value="1"/>
</dbReference>
<reference evidence="2 3" key="1">
    <citation type="journal article" date="2016" name="Mol. Biol. Evol.">
        <title>Comparative Genomics of Early-Diverging Mushroom-Forming Fungi Provides Insights into the Origins of Lignocellulose Decay Capabilities.</title>
        <authorList>
            <person name="Nagy L.G."/>
            <person name="Riley R."/>
            <person name="Tritt A."/>
            <person name="Adam C."/>
            <person name="Daum C."/>
            <person name="Floudas D."/>
            <person name="Sun H."/>
            <person name="Yadav J.S."/>
            <person name="Pangilinan J."/>
            <person name="Larsson K.H."/>
            <person name="Matsuura K."/>
            <person name="Barry K."/>
            <person name="Labutti K."/>
            <person name="Kuo R."/>
            <person name="Ohm R.A."/>
            <person name="Bhattacharya S.S."/>
            <person name="Shirouzu T."/>
            <person name="Yoshinaga Y."/>
            <person name="Martin F.M."/>
            <person name="Grigoriev I.V."/>
            <person name="Hibbett D.S."/>
        </authorList>
    </citation>
    <scope>NUCLEOTIDE SEQUENCE [LARGE SCALE GENOMIC DNA]</scope>
    <source>
        <strain evidence="2 3">HHB9708</strain>
    </source>
</reference>
<feature type="non-terminal residue" evidence="2">
    <location>
        <position position="316"/>
    </location>
</feature>
<evidence type="ECO:0000259" key="1">
    <source>
        <dbReference type="Pfam" id="PF14214"/>
    </source>
</evidence>